<organism evidence="2 3">
    <name type="scientific">Trichinella patagoniensis</name>
    <dbReference type="NCBI Taxonomy" id="990121"/>
    <lineage>
        <taxon>Eukaryota</taxon>
        <taxon>Metazoa</taxon>
        <taxon>Ecdysozoa</taxon>
        <taxon>Nematoda</taxon>
        <taxon>Enoplea</taxon>
        <taxon>Dorylaimia</taxon>
        <taxon>Trichinellida</taxon>
        <taxon>Trichinellidae</taxon>
        <taxon>Trichinella</taxon>
    </lineage>
</organism>
<protein>
    <submittedName>
        <fullName evidence="2">PiggyBac transposable element-derived protein 2</fullName>
    </submittedName>
</protein>
<accession>A0A0V1AFE7</accession>
<dbReference type="AlphaFoldDB" id="A0A0V1AFE7"/>
<name>A0A0V1AFE7_9BILA</name>
<reference evidence="2 3" key="1">
    <citation type="submission" date="2015-01" db="EMBL/GenBank/DDBJ databases">
        <title>Evolution of Trichinella species and genotypes.</title>
        <authorList>
            <person name="Korhonen P.K."/>
            <person name="Edoardo P."/>
            <person name="Giuseppe L.R."/>
            <person name="Gasser R.B."/>
        </authorList>
    </citation>
    <scope>NUCLEOTIDE SEQUENCE [LARGE SCALE GENOMIC DNA]</scope>
    <source>
        <strain evidence="2">ISS2496</strain>
    </source>
</reference>
<dbReference type="InterPro" id="IPR029526">
    <property type="entry name" value="PGBD"/>
</dbReference>
<keyword evidence="3" id="KW-1185">Reference proteome</keyword>
<evidence type="ECO:0000259" key="1">
    <source>
        <dbReference type="Pfam" id="PF13843"/>
    </source>
</evidence>
<dbReference type="STRING" id="990121.A0A0V1AFE7"/>
<dbReference type="PANTHER" id="PTHR47272">
    <property type="entry name" value="DDE_TNP_1_7 DOMAIN-CONTAINING PROTEIN"/>
    <property type="match status" value="1"/>
</dbReference>
<evidence type="ECO:0000313" key="2">
    <source>
        <dbReference type="EMBL" id="KRY23554.1"/>
    </source>
</evidence>
<evidence type="ECO:0000313" key="3">
    <source>
        <dbReference type="Proteomes" id="UP000054783"/>
    </source>
</evidence>
<dbReference type="OrthoDB" id="8300647at2759"/>
<proteinExistence type="predicted"/>
<gene>
    <name evidence="2" type="primary">PGBD2</name>
    <name evidence="2" type="ORF">T12_9533</name>
</gene>
<dbReference type="EMBL" id="JYDQ01000003">
    <property type="protein sequence ID" value="KRY23554.1"/>
    <property type="molecule type" value="Genomic_DNA"/>
</dbReference>
<dbReference type="PANTHER" id="PTHR47272:SF1">
    <property type="entry name" value="PIGGYBAC TRANSPOSABLE ELEMENT-DERIVED PROTEIN 3-LIKE"/>
    <property type="match status" value="1"/>
</dbReference>
<dbReference type="Proteomes" id="UP000054783">
    <property type="component" value="Unassembled WGS sequence"/>
</dbReference>
<sequence length="167" mass="18746">MLSELKMRAIGTIRPYRSNGADAVMLPDKQLMEQKRGALDIRSDGNIYIAKWHNNSIVRIASNFMTHRLLRNTHGRVKGQRIEVQMLNIVRSYNTSMGRIGLLDKLAGAYRPTIRCKESEGTATPRAASGSMTQLPDKRFDAVNYILGTEPQGPSKLLNMDQKCLGR</sequence>
<feature type="domain" description="PiggyBac transposable element-derived protein" evidence="1">
    <location>
        <begin position="2"/>
        <end position="115"/>
    </location>
</feature>
<dbReference type="Pfam" id="PF13843">
    <property type="entry name" value="DDE_Tnp_1_7"/>
    <property type="match status" value="1"/>
</dbReference>
<comment type="caution">
    <text evidence="2">The sequence shown here is derived from an EMBL/GenBank/DDBJ whole genome shotgun (WGS) entry which is preliminary data.</text>
</comment>